<dbReference type="AlphaFoldDB" id="A0A1M7ND74"/>
<reference evidence="2" key="1">
    <citation type="submission" date="2016-11" db="EMBL/GenBank/DDBJ databases">
        <authorList>
            <person name="Varghese N."/>
            <person name="Submissions S."/>
        </authorList>
    </citation>
    <scope>NUCLEOTIDE SEQUENCE [LARGE SCALE GENOMIC DNA]</scope>
    <source>
        <strain evidence="2">ACAM 48</strain>
    </source>
</reference>
<dbReference type="InterPro" id="IPR009241">
    <property type="entry name" value="HigB-like"/>
</dbReference>
<dbReference type="OrthoDB" id="573082at2"/>
<dbReference type="RefSeq" id="WP_079736001.1">
    <property type="nucleotide sequence ID" value="NZ_LT670848.1"/>
</dbReference>
<dbReference type="STRING" id="143223.SAMN05878281_3050"/>
<evidence type="ECO:0000313" key="2">
    <source>
        <dbReference type="Proteomes" id="UP000190235"/>
    </source>
</evidence>
<gene>
    <name evidence="1" type="ORF">SAMN05878281_3050</name>
</gene>
<accession>A0A1M7ND74</accession>
<keyword evidence="2" id="KW-1185">Reference proteome</keyword>
<evidence type="ECO:0000313" key="1">
    <source>
        <dbReference type="EMBL" id="SHN01652.1"/>
    </source>
</evidence>
<sequence length="111" mass="13317">MREILIYKNNFTNFYKSQDEKIQRKIEYALDLVRYERQIPKKFFKSLINTDGIYEIRVITAFKSIRILCFLDDGNLVVLTNCFIKKTQKTPKKEIILAEKLKKEYLKEKGT</sequence>
<proteinExistence type="predicted"/>
<dbReference type="SUPFAM" id="SSF143011">
    <property type="entry name" value="RelE-like"/>
    <property type="match status" value="1"/>
</dbReference>
<organism evidence="1 2">
    <name type="scientific">Salegentibacter salegens</name>
    <dbReference type="NCBI Taxonomy" id="143223"/>
    <lineage>
        <taxon>Bacteria</taxon>
        <taxon>Pseudomonadati</taxon>
        <taxon>Bacteroidota</taxon>
        <taxon>Flavobacteriia</taxon>
        <taxon>Flavobacteriales</taxon>
        <taxon>Flavobacteriaceae</taxon>
        <taxon>Salegentibacter</taxon>
    </lineage>
</organism>
<dbReference type="Proteomes" id="UP000190235">
    <property type="component" value="Chromosome I"/>
</dbReference>
<name>A0A1M7ND74_9FLAO</name>
<dbReference type="Pfam" id="PF05973">
    <property type="entry name" value="Gp49"/>
    <property type="match status" value="1"/>
</dbReference>
<dbReference type="EMBL" id="LT670848">
    <property type="protein sequence ID" value="SHN01652.1"/>
    <property type="molecule type" value="Genomic_DNA"/>
</dbReference>
<dbReference type="Gene3D" id="3.30.2310.20">
    <property type="entry name" value="RelE-like"/>
    <property type="match status" value="1"/>
</dbReference>
<dbReference type="InterPro" id="IPR035093">
    <property type="entry name" value="RelE/ParE_toxin_dom_sf"/>
</dbReference>
<protein>
    <submittedName>
        <fullName evidence="1">Phage-related protein</fullName>
    </submittedName>
</protein>